<comment type="caution">
    <text evidence="1">The sequence shown here is derived from an EMBL/GenBank/DDBJ whole genome shotgun (WGS) entry which is preliminary data.</text>
</comment>
<gene>
    <name evidence="1" type="ORF">ROHU_010236</name>
</gene>
<protein>
    <submittedName>
        <fullName evidence="1">Uncharacterized protein</fullName>
    </submittedName>
</protein>
<reference evidence="1 2" key="1">
    <citation type="submission" date="2018-03" db="EMBL/GenBank/DDBJ databases">
        <title>Draft genome sequence of Rohu Carp (Labeo rohita).</title>
        <authorList>
            <person name="Das P."/>
            <person name="Kushwaha B."/>
            <person name="Joshi C.G."/>
            <person name="Kumar D."/>
            <person name="Nagpure N.S."/>
            <person name="Sahoo L."/>
            <person name="Das S.P."/>
            <person name="Bit A."/>
            <person name="Patnaik S."/>
            <person name="Meher P.K."/>
            <person name="Jayasankar P."/>
            <person name="Koringa P.G."/>
            <person name="Patel N.V."/>
            <person name="Hinsu A.T."/>
            <person name="Kumar R."/>
            <person name="Pandey M."/>
            <person name="Agarwal S."/>
            <person name="Srivastava S."/>
            <person name="Singh M."/>
            <person name="Iquebal M.A."/>
            <person name="Jaiswal S."/>
            <person name="Angadi U.B."/>
            <person name="Kumar N."/>
            <person name="Raza M."/>
            <person name="Shah T.M."/>
            <person name="Rai A."/>
            <person name="Jena J.K."/>
        </authorList>
    </citation>
    <scope>NUCLEOTIDE SEQUENCE [LARGE SCALE GENOMIC DNA]</scope>
    <source>
        <strain evidence="1">DASCIFA01</strain>
        <tissue evidence="1">Testis</tissue>
    </source>
</reference>
<name>A0A498M4F0_LABRO</name>
<accession>A0A498M4F0</accession>
<evidence type="ECO:0000313" key="1">
    <source>
        <dbReference type="EMBL" id="RXN12197.1"/>
    </source>
</evidence>
<dbReference type="EMBL" id="QBIY01013078">
    <property type="protein sequence ID" value="RXN12197.1"/>
    <property type="molecule type" value="Genomic_DNA"/>
</dbReference>
<proteinExistence type="predicted"/>
<organism evidence="1 2">
    <name type="scientific">Labeo rohita</name>
    <name type="common">Indian major carp</name>
    <name type="synonym">Cyprinus rohita</name>
    <dbReference type="NCBI Taxonomy" id="84645"/>
    <lineage>
        <taxon>Eukaryota</taxon>
        <taxon>Metazoa</taxon>
        <taxon>Chordata</taxon>
        <taxon>Craniata</taxon>
        <taxon>Vertebrata</taxon>
        <taxon>Euteleostomi</taxon>
        <taxon>Actinopterygii</taxon>
        <taxon>Neopterygii</taxon>
        <taxon>Teleostei</taxon>
        <taxon>Ostariophysi</taxon>
        <taxon>Cypriniformes</taxon>
        <taxon>Cyprinidae</taxon>
        <taxon>Labeoninae</taxon>
        <taxon>Labeonini</taxon>
        <taxon>Labeo</taxon>
    </lineage>
</organism>
<sequence length="140" mass="15396">MMLSEECLEILQSGPRIRCGAGILWGQVAFQAPGDAVVPGTPPTIDISDYDGDIEDEIISDAASDISVGNNALENEIIQDNVIRRITLLTGPKAKSEIGRPHPGEIRRGGVVDKHRSLFKNGTGEKRIRQRSVKMLYRMR</sequence>
<keyword evidence="2" id="KW-1185">Reference proteome</keyword>
<dbReference type="Proteomes" id="UP000290572">
    <property type="component" value="Unassembled WGS sequence"/>
</dbReference>
<evidence type="ECO:0000313" key="2">
    <source>
        <dbReference type="Proteomes" id="UP000290572"/>
    </source>
</evidence>
<dbReference type="AlphaFoldDB" id="A0A498M4F0"/>